<reference evidence="2" key="1">
    <citation type="journal article" date="2019" name="Int. J. Syst. Evol. Microbiol.">
        <title>The Global Catalogue of Microorganisms (GCM) 10K type strain sequencing project: providing services to taxonomists for standard genome sequencing and annotation.</title>
        <authorList>
            <consortium name="The Broad Institute Genomics Platform"/>
            <consortium name="The Broad Institute Genome Sequencing Center for Infectious Disease"/>
            <person name="Wu L."/>
            <person name="Ma J."/>
        </authorList>
    </citation>
    <scope>NUCLEOTIDE SEQUENCE [LARGE SCALE GENOMIC DNA]</scope>
    <source>
        <strain evidence="2">KCTC 52490</strain>
    </source>
</reference>
<evidence type="ECO:0000313" key="2">
    <source>
        <dbReference type="Proteomes" id="UP001597512"/>
    </source>
</evidence>
<organism evidence="1 2">
    <name type="scientific">Spirosoma flavum</name>
    <dbReference type="NCBI Taxonomy" id="2048557"/>
    <lineage>
        <taxon>Bacteria</taxon>
        <taxon>Pseudomonadati</taxon>
        <taxon>Bacteroidota</taxon>
        <taxon>Cytophagia</taxon>
        <taxon>Cytophagales</taxon>
        <taxon>Cytophagaceae</taxon>
        <taxon>Spirosoma</taxon>
    </lineage>
</organism>
<comment type="caution">
    <text evidence="1">The sequence shown here is derived from an EMBL/GenBank/DDBJ whole genome shotgun (WGS) entry which is preliminary data.</text>
</comment>
<proteinExistence type="predicted"/>
<name>A0ABW6AIL5_9BACT</name>
<dbReference type="Proteomes" id="UP001597512">
    <property type="component" value="Unassembled WGS sequence"/>
</dbReference>
<evidence type="ECO:0000313" key="1">
    <source>
        <dbReference type="EMBL" id="MFD2935341.1"/>
    </source>
</evidence>
<sequence>MFGKRLFFSSSGHRIVFELRYAPVIIPGVLHGIECGFDRILLRNSLCAGWSGYS</sequence>
<accession>A0ABW6AIL5</accession>
<keyword evidence="2" id="KW-1185">Reference proteome</keyword>
<dbReference type="RefSeq" id="WP_381503055.1">
    <property type="nucleotide sequence ID" value="NZ_JBHUOM010000012.1"/>
</dbReference>
<gene>
    <name evidence="1" type="ORF">ACFS25_16260</name>
</gene>
<dbReference type="EMBL" id="JBHUOM010000012">
    <property type="protein sequence ID" value="MFD2935341.1"/>
    <property type="molecule type" value="Genomic_DNA"/>
</dbReference>
<protein>
    <submittedName>
        <fullName evidence="1">Uncharacterized protein</fullName>
    </submittedName>
</protein>